<reference evidence="2" key="1">
    <citation type="journal article" date="2015" name="Comp. Biochem. Physiol. Part D Genomics Proteomics">
        <title>Analysis of antennal transcriptome and odorant binding protein expression profiles of the recently identified parasitoid wasp, Sclerodermus sp.</title>
        <authorList>
            <person name="Zhou C.X."/>
            <person name="Min S.F."/>
            <person name="Yan-Long T."/>
            <person name="Wang M.Q."/>
        </authorList>
    </citation>
    <scope>NUCLEOTIDE SEQUENCE</scope>
</reference>
<dbReference type="Pfam" id="PF03392">
    <property type="entry name" value="OS-D"/>
    <property type="match status" value="1"/>
</dbReference>
<proteinExistence type="evidence at transcript level"/>
<feature type="chain" id="PRO_5006036432" evidence="1">
    <location>
        <begin position="20"/>
        <end position="130"/>
    </location>
</feature>
<accession>A0A0N9JMS5</accession>
<dbReference type="SUPFAM" id="SSF100910">
    <property type="entry name" value="Chemosensory protein Csp2"/>
    <property type="match status" value="1"/>
</dbReference>
<evidence type="ECO:0000256" key="1">
    <source>
        <dbReference type="SAM" id="SignalP"/>
    </source>
</evidence>
<reference evidence="2" key="2">
    <citation type="submission" date="2015-03" db="EMBL/GenBank/DDBJ databases">
        <authorList>
            <person name="Murphy D."/>
        </authorList>
    </citation>
    <scope>NUCLEOTIDE SEQUENCE</scope>
</reference>
<evidence type="ECO:0000313" key="2">
    <source>
        <dbReference type="EMBL" id="ALG36161.1"/>
    </source>
</evidence>
<keyword evidence="1" id="KW-0732">Signal</keyword>
<dbReference type="InterPro" id="IPR005055">
    <property type="entry name" value="A10/PebIII"/>
</dbReference>
<gene>
    <name evidence="2" type="primary">csp8</name>
</gene>
<name>A0A0N9JMS5_9HYME</name>
<dbReference type="PANTHER" id="PTHR11257:SF12">
    <property type="entry name" value="EJACULATORY BULB-SPECIFIC PROTEIN 3-RELATED"/>
    <property type="match status" value="1"/>
</dbReference>
<dbReference type="PANTHER" id="PTHR11257">
    <property type="entry name" value="CHEMOSENSORY PROTEIN-RELATED"/>
    <property type="match status" value="1"/>
</dbReference>
<feature type="signal peptide" evidence="1">
    <location>
        <begin position="1"/>
        <end position="19"/>
    </location>
</feature>
<organism evidence="2">
    <name type="scientific">Sclerodermus sp. MQW-2015</name>
    <dbReference type="NCBI Taxonomy" id="1729718"/>
    <lineage>
        <taxon>Eukaryota</taxon>
        <taxon>Metazoa</taxon>
        <taxon>Ecdysozoa</taxon>
        <taxon>Arthropoda</taxon>
        <taxon>Hexapoda</taxon>
        <taxon>Insecta</taxon>
        <taxon>Pterygota</taxon>
        <taxon>Neoptera</taxon>
        <taxon>Endopterygota</taxon>
        <taxon>Hymenoptera</taxon>
        <taxon>Apocrita</taxon>
        <taxon>Aculeata</taxon>
        <taxon>Chrysidoidea</taxon>
        <taxon>Bethylidae</taxon>
        <taxon>Scleroderminae</taxon>
        <taxon>Sclerodermus</taxon>
    </lineage>
</organism>
<sequence>MQFKSVILIVGLVIISISAEEQYTSRFDTINVDEILKSERLLNNYFKCLMDRGRCTPEASELKKVLPDALETDCMKCTNLHKKMARKVIDYIVKNKNEMWQELVGKYDPKGTYRTKFEKDAVAAGINIQA</sequence>
<dbReference type="AlphaFoldDB" id="A0A0N9JMS5"/>
<dbReference type="Gene3D" id="1.10.2080.10">
    <property type="entry name" value="Insect odorant-binding protein A10/Ejaculatory bulb-specific protein 3"/>
    <property type="match status" value="1"/>
</dbReference>
<protein>
    <submittedName>
        <fullName evidence="2">Chemosensory protein 8</fullName>
    </submittedName>
</protein>
<dbReference type="EMBL" id="KP963713">
    <property type="protein sequence ID" value="ALG36161.1"/>
    <property type="molecule type" value="mRNA"/>
</dbReference>
<dbReference type="InterPro" id="IPR036682">
    <property type="entry name" value="OS_D_A10/PebIII_sf"/>
</dbReference>